<keyword evidence="2 4" id="KW-0378">Hydrolase</keyword>
<protein>
    <recommendedName>
        <fullName evidence="8">Polygalacturonase</fullName>
    </recommendedName>
</protein>
<reference evidence="6 7" key="1">
    <citation type="journal article" date="2021" name="BMC Genomics">
        <title>Datura genome reveals duplications of psychoactive alkaloid biosynthetic genes and high mutation rate following tissue culture.</title>
        <authorList>
            <person name="Rajewski A."/>
            <person name="Carter-House D."/>
            <person name="Stajich J."/>
            <person name="Litt A."/>
        </authorList>
    </citation>
    <scope>NUCLEOTIDE SEQUENCE [LARGE SCALE GENOMIC DNA]</scope>
    <source>
        <strain evidence="6">AR-01</strain>
    </source>
</reference>
<dbReference type="EMBL" id="JACEIK010000369">
    <property type="protein sequence ID" value="MCD7455804.1"/>
    <property type="molecule type" value="Genomic_DNA"/>
</dbReference>
<evidence type="ECO:0000256" key="5">
    <source>
        <dbReference type="SAM" id="SignalP"/>
    </source>
</evidence>
<dbReference type="InterPro" id="IPR011050">
    <property type="entry name" value="Pectin_lyase_fold/virulence"/>
</dbReference>
<organism evidence="6 7">
    <name type="scientific">Datura stramonium</name>
    <name type="common">Jimsonweed</name>
    <name type="synonym">Common thornapple</name>
    <dbReference type="NCBI Taxonomy" id="4076"/>
    <lineage>
        <taxon>Eukaryota</taxon>
        <taxon>Viridiplantae</taxon>
        <taxon>Streptophyta</taxon>
        <taxon>Embryophyta</taxon>
        <taxon>Tracheophyta</taxon>
        <taxon>Spermatophyta</taxon>
        <taxon>Magnoliopsida</taxon>
        <taxon>eudicotyledons</taxon>
        <taxon>Gunneridae</taxon>
        <taxon>Pentapetalae</taxon>
        <taxon>asterids</taxon>
        <taxon>lamiids</taxon>
        <taxon>Solanales</taxon>
        <taxon>Solanaceae</taxon>
        <taxon>Solanoideae</taxon>
        <taxon>Datureae</taxon>
        <taxon>Datura</taxon>
    </lineage>
</organism>
<dbReference type="InterPro" id="IPR000743">
    <property type="entry name" value="Glyco_hydro_28"/>
</dbReference>
<keyword evidence="7" id="KW-1185">Reference proteome</keyword>
<name>A0ABS8SAC3_DATST</name>
<evidence type="ECO:0008006" key="8">
    <source>
        <dbReference type="Google" id="ProtNLM"/>
    </source>
</evidence>
<dbReference type="Gene3D" id="2.160.20.10">
    <property type="entry name" value="Single-stranded right-handed beta-helix, Pectin lyase-like"/>
    <property type="match status" value="1"/>
</dbReference>
<gene>
    <name evidence="6" type="ORF">HAX54_029658</name>
</gene>
<accession>A0ABS8SAC3</accession>
<comment type="caution">
    <text evidence="6">The sequence shown here is derived from an EMBL/GenBank/DDBJ whole genome shotgun (WGS) entry which is preliminary data.</text>
</comment>
<keyword evidence="5" id="KW-0732">Signal</keyword>
<evidence type="ECO:0000313" key="7">
    <source>
        <dbReference type="Proteomes" id="UP000823775"/>
    </source>
</evidence>
<dbReference type="Proteomes" id="UP000823775">
    <property type="component" value="Unassembled WGS sequence"/>
</dbReference>
<feature type="chain" id="PRO_5046938629" description="Polygalacturonase" evidence="5">
    <location>
        <begin position="18"/>
        <end position="176"/>
    </location>
</feature>
<proteinExistence type="inferred from homology"/>
<evidence type="ECO:0000313" key="6">
    <source>
        <dbReference type="EMBL" id="MCD7455804.1"/>
    </source>
</evidence>
<dbReference type="Pfam" id="PF00295">
    <property type="entry name" value="Glyco_hydro_28"/>
    <property type="match status" value="1"/>
</dbReference>
<feature type="signal peptide" evidence="5">
    <location>
        <begin position="1"/>
        <end position="17"/>
    </location>
</feature>
<evidence type="ECO:0000256" key="1">
    <source>
        <dbReference type="ARBA" id="ARBA00008834"/>
    </source>
</evidence>
<evidence type="ECO:0000256" key="4">
    <source>
        <dbReference type="RuleBase" id="RU361169"/>
    </source>
</evidence>
<dbReference type="SUPFAM" id="SSF51126">
    <property type="entry name" value="Pectin lyase-like"/>
    <property type="match status" value="1"/>
</dbReference>
<comment type="similarity">
    <text evidence="1 4">Belongs to the glycosyl hydrolase 28 family.</text>
</comment>
<evidence type="ECO:0000256" key="3">
    <source>
        <dbReference type="ARBA" id="ARBA00023295"/>
    </source>
</evidence>
<keyword evidence="3 4" id="KW-0326">Glycosidase</keyword>
<dbReference type="InterPro" id="IPR012334">
    <property type="entry name" value="Pectin_lyas_fold"/>
</dbReference>
<evidence type="ECO:0000256" key="2">
    <source>
        <dbReference type="ARBA" id="ARBA00022801"/>
    </source>
</evidence>
<sequence length="176" mass="19821">MLISFFLALLLPSLILSVPLNSPVFNVLDYELLLVMARLMQPMLSSKHGKQHVHHCLLRQCTFLLAIRSCFIPLEIEALLMDGNIVAPSEPSKWSVSTIFVFNEFHIKHVNGLTDSAVQVSDITFRNIRGTSQGKFAVKLDCSASVPCWVYCGRHTYSQVPKIRPDRILGMHKEVS</sequence>